<dbReference type="EMBL" id="AF525469">
    <property type="protein sequence ID" value="AAQ08907.1"/>
    <property type="molecule type" value="Genomic_DNA"/>
</dbReference>
<keyword evidence="2" id="KW-0675">Receptor</keyword>
<evidence type="ECO:0000313" key="2">
    <source>
        <dbReference type="EMBL" id="AAQ08907.1"/>
    </source>
</evidence>
<feature type="non-terminal residue" evidence="2">
    <location>
        <position position="1"/>
    </location>
</feature>
<feature type="transmembrane region" description="Helical" evidence="1">
    <location>
        <begin position="216"/>
        <end position="243"/>
    </location>
</feature>
<feature type="transmembrane region" description="Helical" evidence="1">
    <location>
        <begin position="186"/>
        <end position="204"/>
    </location>
</feature>
<dbReference type="AlphaFoldDB" id="Q71E66"/>
<keyword evidence="1" id="KW-0472">Membrane</keyword>
<evidence type="ECO:0000256" key="1">
    <source>
        <dbReference type="SAM" id="Phobius"/>
    </source>
</evidence>
<accession>Q71E66</accession>
<sequence length="305" mass="33685">SFNYTQSAIVFRRTPPLSFPLSPACTQSVGTSFFLRSFRPGRYSLTRLVVLSVVRSVFADSSPRASRKTHGTELFLSCLIRKPLDICVFRFFFHSAIAPMVSLRDRYATCTFTWCIARTWFESSQGPSLPLHLALPFAEVGPARLLHGCVRLESEEVCQRVCSRVANVVSLCLRVLLKQFLLPPSVYLSIGVLLLFLLATASLTPRRRPHPSEFSGACLTATFSLLLLCFCSLLAVLLLEFIFPLSSVCTRVCARVAVCVSAMPTSHSLLLAPLSLLGRRIAPRAVAATLVRQGYLSLWGTFTTS</sequence>
<proteinExistence type="predicted"/>
<keyword evidence="1" id="KW-0812">Transmembrane</keyword>
<feature type="non-terminal residue" evidence="2">
    <location>
        <position position="305"/>
    </location>
</feature>
<name>Q71E66_LEIDO</name>
<protein>
    <submittedName>
        <fullName evidence="2">Chemokine receptor-like protein</fullName>
    </submittedName>
</protein>
<organism evidence="2">
    <name type="scientific">Leishmania donovani</name>
    <dbReference type="NCBI Taxonomy" id="5661"/>
    <lineage>
        <taxon>Eukaryota</taxon>
        <taxon>Discoba</taxon>
        <taxon>Euglenozoa</taxon>
        <taxon>Kinetoplastea</taxon>
        <taxon>Metakinetoplastina</taxon>
        <taxon>Trypanosomatida</taxon>
        <taxon>Trypanosomatidae</taxon>
        <taxon>Leishmaniinae</taxon>
        <taxon>Leishmania</taxon>
    </lineage>
</organism>
<reference evidence="2" key="1">
    <citation type="submission" date="2002-06" db="EMBL/GenBank/DDBJ databases">
        <title>Leishmania donovani chemokine receptor like molecule.</title>
        <authorList>
            <person name="Dasgupta B."/>
            <person name="Roy S."/>
        </authorList>
    </citation>
    <scope>NUCLEOTIDE SEQUENCE</scope>
</reference>
<keyword evidence="1" id="KW-1133">Transmembrane helix</keyword>